<feature type="region of interest" description="Disordered" evidence="3">
    <location>
        <begin position="1"/>
        <end position="64"/>
    </location>
</feature>
<dbReference type="Gene3D" id="3.30.70.270">
    <property type="match status" value="1"/>
</dbReference>
<dbReference type="eggNOG" id="KOG2093">
    <property type="taxonomic scope" value="Eukaryota"/>
</dbReference>
<dbReference type="InterPro" id="IPR036775">
    <property type="entry name" value="DNA_pol_Y-fam_lit_finger_sf"/>
</dbReference>
<dbReference type="InterPro" id="IPR043128">
    <property type="entry name" value="Rev_trsase/Diguanyl_cyclase"/>
</dbReference>
<proteinExistence type="inferred from homology"/>
<dbReference type="GO" id="GO:0042276">
    <property type="term" value="P:error-prone translesion synthesis"/>
    <property type="evidence" value="ECO:0007669"/>
    <property type="project" value="TreeGrafter"/>
</dbReference>
<keyword evidence="2" id="KW-0237">DNA synthesis</keyword>
<dbReference type="Pfam" id="PF00817">
    <property type="entry name" value="IMS"/>
    <property type="match status" value="1"/>
</dbReference>
<feature type="domain" description="UmuC" evidence="5">
    <location>
        <begin position="422"/>
        <end position="628"/>
    </location>
</feature>
<dbReference type="InterPro" id="IPR017961">
    <property type="entry name" value="DNA_pol_Y-fam_little_finger"/>
</dbReference>
<dbReference type="InterPro" id="IPR043502">
    <property type="entry name" value="DNA/RNA_pol_sf"/>
</dbReference>
<dbReference type="GO" id="GO:0070987">
    <property type="term" value="P:error-free translesion synthesis"/>
    <property type="evidence" value="ECO:0007669"/>
    <property type="project" value="TreeGrafter"/>
</dbReference>
<dbReference type="PROSITE" id="PS50173">
    <property type="entry name" value="UMUC"/>
    <property type="match status" value="1"/>
</dbReference>
<dbReference type="SUPFAM" id="SSF100879">
    <property type="entry name" value="Lesion bypass DNA polymerase (Y-family), little finger domain"/>
    <property type="match status" value="1"/>
</dbReference>
<feature type="compositionally biased region" description="Basic residues" evidence="3">
    <location>
        <begin position="141"/>
        <end position="159"/>
    </location>
</feature>
<evidence type="ECO:0000313" key="7">
    <source>
        <dbReference type="Proteomes" id="UP000266841"/>
    </source>
</evidence>
<dbReference type="SMART" id="SM00292">
    <property type="entry name" value="BRCT"/>
    <property type="match status" value="1"/>
</dbReference>
<feature type="region of interest" description="Disordered" evidence="3">
    <location>
        <begin position="79"/>
        <end position="124"/>
    </location>
</feature>
<accession>K0R0C5</accession>
<dbReference type="Gene3D" id="3.40.50.10190">
    <property type="entry name" value="BRCT domain"/>
    <property type="match status" value="1"/>
</dbReference>
<dbReference type="Gene3D" id="3.40.1170.60">
    <property type="match status" value="1"/>
</dbReference>
<dbReference type="OrthoDB" id="427711at2759"/>
<evidence type="ECO:0000313" key="6">
    <source>
        <dbReference type="EMBL" id="EJK44134.1"/>
    </source>
</evidence>
<dbReference type="GO" id="GO:0003887">
    <property type="term" value="F:DNA-directed DNA polymerase activity"/>
    <property type="evidence" value="ECO:0007669"/>
    <property type="project" value="InterPro"/>
</dbReference>
<feature type="region of interest" description="Disordered" evidence="3">
    <location>
        <begin position="949"/>
        <end position="974"/>
    </location>
</feature>
<dbReference type="CDD" id="cd17719">
    <property type="entry name" value="BRCT_Rev1"/>
    <property type="match status" value="1"/>
</dbReference>
<name>K0R0C5_THAOC</name>
<protein>
    <recommendedName>
        <fullName evidence="8">DNA repair protein REV1</fullName>
    </recommendedName>
</protein>
<dbReference type="PANTHER" id="PTHR45990">
    <property type="entry name" value="DNA REPAIR PROTEIN REV1"/>
    <property type="match status" value="1"/>
</dbReference>
<evidence type="ECO:0000259" key="5">
    <source>
        <dbReference type="PROSITE" id="PS50173"/>
    </source>
</evidence>
<dbReference type="SUPFAM" id="SSF52113">
    <property type="entry name" value="BRCT domain"/>
    <property type="match status" value="1"/>
</dbReference>
<feature type="compositionally biased region" description="Basic and acidic residues" evidence="3">
    <location>
        <begin position="34"/>
        <end position="64"/>
    </location>
</feature>
<comment type="similarity">
    <text evidence="1">Belongs to the DNA polymerase type-Y family.</text>
</comment>
<evidence type="ECO:0000256" key="2">
    <source>
        <dbReference type="ARBA" id="ARBA00022634"/>
    </source>
</evidence>
<reference evidence="6 7" key="1">
    <citation type="journal article" date="2012" name="Genome Biol.">
        <title>Genome and low-iron response of an oceanic diatom adapted to chronic iron limitation.</title>
        <authorList>
            <person name="Lommer M."/>
            <person name="Specht M."/>
            <person name="Roy A.S."/>
            <person name="Kraemer L."/>
            <person name="Andreson R."/>
            <person name="Gutowska M.A."/>
            <person name="Wolf J."/>
            <person name="Bergner S.V."/>
            <person name="Schilhabel M.B."/>
            <person name="Klostermeier U.C."/>
            <person name="Beiko R.G."/>
            <person name="Rosenstiel P."/>
            <person name="Hippler M."/>
            <person name="Laroche J."/>
        </authorList>
    </citation>
    <scope>NUCLEOTIDE SEQUENCE [LARGE SCALE GENOMIC DNA]</scope>
    <source>
        <strain evidence="6 7">CCMP1005</strain>
    </source>
</reference>
<keyword evidence="7" id="KW-1185">Reference proteome</keyword>
<comment type="caution">
    <text evidence="6">The sequence shown here is derived from an EMBL/GenBank/DDBJ whole genome shotgun (WGS) entry which is preliminary data.</text>
</comment>
<dbReference type="InterPro" id="IPR001357">
    <property type="entry name" value="BRCT_dom"/>
</dbReference>
<dbReference type="InterPro" id="IPR036420">
    <property type="entry name" value="BRCT_dom_sf"/>
</dbReference>
<dbReference type="PANTHER" id="PTHR45990:SF1">
    <property type="entry name" value="DNA REPAIR PROTEIN REV1"/>
    <property type="match status" value="1"/>
</dbReference>
<dbReference type="SUPFAM" id="SSF56672">
    <property type="entry name" value="DNA/RNA polymerases"/>
    <property type="match status" value="1"/>
</dbReference>
<feature type="compositionally biased region" description="Basic residues" evidence="3">
    <location>
        <begin position="81"/>
        <end position="93"/>
    </location>
</feature>
<dbReference type="InterPro" id="IPR001126">
    <property type="entry name" value="UmuC"/>
</dbReference>
<dbReference type="GO" id="GO:0005634">
    <property type="term" value="C:nucleus"/>
    <property type="evidence" value="ECO:0007669"/>
    <property type="project" value="TreeGrafter"/>
</dbReference>
<dbReference type="Pfam" id="PF21999">
    <property type="entry name" value="IMS_HHH_1"/>
    <property type="match status" value="1"/>
</dbReference>
<dbReference type="EMBL" id="AGNL01050131">
    <property type="protein sequence ID" value="EJK44134.1"/>
    <property type="molecule type" value="Genomic_DNA"/>
</dbReference>
<dbReference type="Gene3D" id="3.30.1490.100">
    <property type="entry name" value="DNA polymerase, Y-family, little finger domain"/>
    <property type="match status" value="1"/>
</dbReference>
<feature type="region of interest" description="Disordered" evidence="3">
    <location>
        <begin position="141"/>
        <end position="165"/>
    </location>
</feature>
<dbReference type="GO" id="GO:0017125">
    <property type="term" value="F:deoxycytidyl transferase activity"/>
    <property type="evidence" value="ECO:0007669"/>
    <property type="project" value="TreeGrafter"/>
</dbReference>
<dbReference type="AlphaFoldDB" id="K0R0C5"/>
<organism evidence="6 7">
    <name type="scientific">Thalassiosira oceanica</name>
    <name type="common">Marine diatom</name>
    <dbReference type="NCBI Taxonomy" id="159749"/>
    <lineage>
        <taxon>Eukaryota</taxon>
        <taxon>Sar</taxon>
        <taxon>Stramenopiles</taxon>
        <taxon>Ochrophyta</taxon>
        <taxon>Bacillariophyta</taxon>
        <taxon>Coscinodiscophyceae</taxon>
        <taxon>Thalassiosirophycidae</taxon>
        <taxon>Thalassiosirales</taxon>
        <taxon>Thalassiosiraceae</taxon>
        <taxon>Thalassiosira</taxon>
    </lineage>
</organism>
<evidence type="ECO:0000256" key="1">
    <source>
        <dbReference type="ARBA" id="ARBA00010945"/>
    </source>
</evidence>
<evidence type="ECO:0000259" key="4">
    <source>
        <dbReference type="PROSITE" id="PS50172"/>
    </source>
</evidence>
<dbReference type="GO" id="GO:0006281">
    <property type="term" value="P:DNA repair"/>
    <property type="evidence" value="ECO:0007669"/>
    <property type="project" value="InterPro"/>
</dbReference>
<sequence>MKRKISLQRQQFGLVVAPPPPAPESARTSPAPKISKDGSPRKTLENEQQKRTVRFDEGVDFRERQPNLTSVADVLQNLQRRNSHRRRKKHRIKTQANQPVTRADVGASATDGEPRAPRIESTSSELPAADSILGVLDHLQKKAASRPRPKSILRKRNRAKVSGQSVDAIIQRQEGPEYQETTHGERGESSAKIAAVSHPVSDTNEVNTTINTPVAHRPDLFLTGVVVLVNGHTNPDATTLMRLLHKHGGDLEKYETDRVTHIIADQLSTAKANMYKRQKKPVPVCRPEWITDCVARGKLLAHGKYLLQSVRDSSASTKSMTSFFHANNKSAPTKEQPLALRNEAMVLSESASENRWRDRDPSEASYQVDGQIRTVGNDPNFLDSYFASSRLSYIGSFKQRVNPSQNAAGTRPKLKEGSTRFVMLVDLDCFFAAVALRKFPQYIDHPVAVGHNNIMNSNAGGDNPGMQTKNSSGELSTCNYIARSYGVRKGMFLGDAIRLCPSLVVLPYLFDDYEEVACLVSEILQEYADKYQGVVETVSCDESYVEVHLAPSDYNRADDVYTFVKGMGEKIRDQIESRTNCTASIGIGPNKLLAKLAADKVKPNRCGVVKDGKQFLDGATLRAIPGVGRKMQKKLQAQGLDSVNDVWDLEDEAEDALADIVGRGNAKKIFAFCQGKDDRSVIPAARQSIGAECNYGVRFDGPYGVAHMISKLAAEVNRRMTAVEVRSTKLVLKLMVSKNPSLAPGKFLGHGSCNNLTRSSNTPLTRESSVISSSALRLYRQLMNIDKDAIRGMGIVMSELKADGDEPTSPTKLTSWLSEAKSCRCESDSAEEELEIERGDEAAGTEELETKATGDLTFSQLDQGVLSSLPKEVLEEVKTMYCRKKSSPKKRHGVIPAGHASLKRMFKLANVKAGQELLRGEATLSQLEELPMEMQLQIANEDAVVIAKTSKSSGGVRRRPTSSPPKTIDSGFTSKTIRPDLYCEPNEQIQTLQAPLQAPGQYYRQNIAPLRNYISSNPNPDHSAVAKVQAFLSVCVDESRLEDLVNFLRLIKTRGLGQCCLQQVKRYLFSGSKKKNWQCTGRSVARIGS</sequence>
<dbReference type="OMA" id="AECNYGV"/>
<evidence type="ECO:0008006" key="8">
    <source>
        <dbReference type="Google" id="ProtNLM"/>
    </source>
</evidence>
<dbReference type="InterPro" id="IPR053848">
    <property type="entry name" value="IMS_HHH_1"/>
</dbReference>
<dbReference type="GO" id="GO:0003684">
    <property type="term" value="F:damaged DNA binding"/>
    <property type="evidence" value="ECO:0007669"/>
    <property type="project" value="InterPro"/>
</dbReference>
<dbReference type="Pfam" id="PF11799">
    <property type="entry name" value="IMS_C"/>
    <property type="match status" value="1"/>
</dbReference>
<dbReference type="PROSITE" id="PS50172">
    <property type="entry name" value="BRCT"/>
    <property type="match status" value="1"/>
</dbReference>
<gene>
    <name evidence="6" type="ORF">THAOC_37354</name>
</gene>
<dbReference type="Pfam" id="PF16589">
    <property type="entry name" value="BRCT_2"/>
    <property type="match status" value="1"/>
</dbReference>
<dbReference type="Proteomes" id="UP000266841">
    <property type="component" value="Unassembled WGS sequence"/>
</dbReference>
<evidence type="ECO:0000256" key="3">
    <source>
        <dbReference type="SAM" id="MobiDB-lite"/>
    </source>
</evidence>
<dbReference type="Gene3D" id="1.10.150.20">
    <property type="entry name" value="5' to 3' exonuclease, C-terminal subdomain"/>
    <property type="match status" value="1"/>
</dbReference>
<feature type="domain" description="BRCT" evidence="4">
    <location>
        <begin position="217"/>
        <end position="307"/>
    </location>
</feature>